<dbReference type="SUPFAM" id="SSF74853">
    <property type="entry name" value="Lamin A/C globular tail domain"/>
    <property type="match status" value="2"/>
</dbReference>
<proteinExistence type="predicted"/>
<reference evidence="2 3" key="1">
    <citation type="submission" date="2019-03" db="EMBL/GenBank/DDBJ databases">
        <title>Genomic Encyclopedia of Type Strains, Phase III (KMG-III): the genomes of soil and plant-associated and newly described type strains.</title>
        <authorList>
            <person name="Whitman W."/>
        </authorList>
    </citation>
    <scope>NUCLEOTIDE SEQUENCE [LARGE SCALE GENOMIC DNA]</scope>
    <source>
        <strain evidence="2 3">CECT 7378</strain>
    </source>
</reference>
<dbReference type="Proteomes" id="UP000294656">
    <property type="component" value="Unassembled WGS sequence"/>
</dbReference>
<evidence type="ECO:0000313" key="2">
    <source>
        <dbReference type="EMBL" id="TDO99555.1"/>
    </source>
</evidence>
<evidence type="ECO:0000313" key="3">
    <source>
        <dbReference type="Proteomes" id="UP000294656"/>
    </source>
</evidence>
<name>A0A4R6ME95_9GAMM</name>
<gene>
    <name evidence="2" type="ORF">DFP79_0540</name>
</gene>
<dbReference type="InterPro" id="IPR001322">
    <property type="entry name" value="Lamin_tail_dom"/>
</dbReference>
<dbReference type="Pfam" id="PF00932">
    <property type="entry name" value="LTD"/>
    <property type="match status" value="2"/>
</dbReference>
<organism evidence="2 3">
    <name type="scientific">Marinomonas balearica</name>
    <dbReference type="NCBI Taxonomy" id="491947"/>
    <lineage>
        <taxon>Bacteria</taxon>
        <taxon>Pseudomonadati</taxon>
        <taxon>Pseudomonadota</taxon>
        <taxon>Gammaproteobacteria</taxon>
        <taxon>Oceanospirillales</taxon>
        <taxon>Oceanospirillaceae</taxon>
        <taxon>Marinomonas</taxon>
    </lineage>
</organism>
<feature type="domain" description="LTD" evidence="1">
    <location>
        <begin position="87"/>
        <end position="195"/>
    </location>
</feature>
<protein>
    <submittedName>
        <fullName evidence="2">Lamin tail-like protein</fullName>
    </submittedName>
</protein>
<dbReference type="AlphaFoldDB" id="A0A4R6ME95"/>
<dbReference type="OrthoDB" id="6294868at2"/>
<dbReference type="RefSeq" id="WP_133502404.1">
    <property type="nucleotide sequence ID" value="NZ_SNXC01000009.1"/>
</dbReference>
<accession>A0A4R6ME95</accession>
<dbReference type="Gene3D" id="2.60.40.1260">
    <property type="entry name" value="Lamin Tail domain"/>
    <property type="match status" value="2"/>
</dbReference>
<dbReference type="EMBL" id="SNXC01000009">
    <property type="protein sequence ID" value="TDO99555.1"/>
    <property type="molecule type" value="Genomic_DNA"/>
</dbReference>
<keyword evidence="3" id="KW-1185">Reference proteome</keyword>
<evidence type="ECO:0000259" key="1">
    <source>
        <dbReference type="PROSITE" id="PS51841"/>
    </source>
</evidence>
<dbReference type="InterPro" id="IPR036415">
    <property type="entry name" value="Lamin_tail_dom_sf"/>
</dbReference>
<dbReference type="PROSITE" id="PS51841">
    <property type="entry name" value="LTD"/>
    <property type="match status" value="1"/>
</dbReference>
<sequence>MTTTEHSKSALSDSLRKMAEAIKSAYRAFCKFSLTIPYDITDILNGETSMSSNRRQLQQDIAHLLGVFFSDTPLERRQIDDYWSKLNKLQALSQVQIETIKYKGTMNRLDESVTLSNRGELTIDLSGWRISAGPKQNYTFPSDSYIKPFGTLTIDTYGDTKHSFGSNVPIWNDKGDTDQLFDHAGNLVSALSYGDHARDKVVITYIHHDGEHVRTEGDEYVETSNLANSDVLIAGWHVLSRTNNKSYLFPESTKIEASSSIRVYTNKAPLEHNEFSFDSPTAIWKNSHGECRVIDYLERDFA</sequence>
<comment type="caution">
    <text evidence="2">The sequence shown here is derived from an EMBL/GenBank/DDBJ whole genome shotgun (WGS) entry which is preliminary data.</text>
</comment>